<name>A0A6I5A5J4_9BACI</name>
<keyword evidence="1" id="KW-1133">Transmembrane helix</keyword>
<dbReference type="OrthoDB" id="1730160at2"/>
<dbReference type="Pfam" id="PF13791">
    <property type="entry name" value="Sigma_reg_C"/>
    <property type="match status" value="1"/>
</dbReference>
<evidence type="ECO:0000259" key="2">
    <source>
        <dbReference type="Pfam" id="PF13791"/>
    </source>
</evidence>
<comment type="caution">
    <text evidence="3">The sequence shown here is derived from an EMBL/GenBank/DDBJ whole genome shotgun (WGS) entry which is preliminary data.</text>
</comment>
<gene>
    <name evidence="3" type="ORF">GLW05_18880</name>
</gene>
<feature type="domain" description="Sigma factor regulator C-terminal" evidence="2">
    <location>
        <begin position="172"/>
        <end position="324"/>
    </location>
</feature>
<dbReference type="EMBL" id="WMEQ01000019">
    <property type="protein sequence ID" value="MYL35645.1"/>
    <property type="molecule type" value="Genomic_DNA"/>
</dbReference>
<dbReference type="Proteomes" id="UP000468638">
    <property type="component" value="Unassembled WGS sequence"/>
</dbReference>
<evidence type="ECO:0000313" key="3">
    <source>
        <dbReference type="EMBL" id="MYL35645.1"/>
    </source>
</evidence>
<protein>
    <recommendedName>
        <fullName evidence="2">Sigma factor regulator C-terminal domain-containing protein</fullName>
    </recommendedName>
</protein>
<dbReference type="InterPro" id="IPR025672">
    <property type="entry name" value="Sigma_reg_C_dom"/>
</dbReference>
<dbReference type="AlphaFoldDB" id="A0A6I5A5J4"/>
<keyword evidence="1" id="KW-0472">Membrane</keyword>
<accession>A0A6I5A5J4</accession>
<dbReference type="RefSeq" id="WP_160910163.1">
    <property type="nucleotide sequence ID" value="NZ_WMEQ01000019.1"/>
</dbReference>
<keyword evidence="1" id="KW-0812">Transmembrane</keyword>
<evidence type="ECO:0000256" key="1">
    <source>
        <dbReference type="SAM" id="Phobius"/>
    </source>
</evidence>
<proteinExistence type="predicted"/>
<evidence type="ECO:0000313" key="4">
    <source>
        <dbReference type="Proteomes" id="UP000468638"/>
    </source>
</evidence>
<reference evidence="3 4" key="1">
    <citation type="submission" date="2019-11" db="EMBL/GenBank/DDBJ databases">
        <title>Genome sequences of 17 halophilic strains isolated from different environments.</title>
        <authorList>
            <person name="Furrow R.E."/>
        </authorList>
    </citation>
    <scope>NUCLEOTIDE SEQUENCE [LARGE SCALE GENOMIC DNA]</scope>
    <source>
        <strain evidence="3 4">22514_16_FS</strain>
    </source>
</reference>
<sequence>MSDHDKQEDINFVETSMFQQNMKKAKRKQNLKYIGIGTLTTITVLLLLYLMGSWVLQTRLHSDDWTLYEIRGANFQTSGTQMYYTPFSAITETTYIKEMKDRPIVWDKKRVDIPMFGSKSTIDSFESSASEYSETNQRRISYNGHNNERNVAFYYPSITYEFLPEELQTATNLDENKIVEVALSFDQSYTPEQLEEKLDSSLVKWLWVDTSNKSELQKDRETINNLGKDKSKEHRHVPTASGQGAVGFQVNEESYQKAADSFLESMEALDKQSKYEGLYKEIQDALKGQSGNRQVEISGAVITGTPSELERYLNKDFIRASTIGATIDQY</sequence>
<organism evidence="3 4">
    <name type="scientific">Pontibacillus yanchengensis</name>
    <dbReference type="NCBI Taxonomy" id="462910"/>
    <lineage>
        <taxon>Bacteria</taxon>
        <taxon>Bacillati</taxon>
        <taxon>Bacillota</taxon>
        <taxon>Bacilli</taxon>
        <taxon>Bacillales</taxon>
        <taxon>Bacillaceae</taxon>
        <taxon>Pontibacillus</taxon>
    </lineage>
</organism>
<feature type="transmembrane region" description="Helical" evidence="1">
    <location>
        <begin position="33"/>
        <end position="56"/>
    </location>
</feature>